<sequence>MPDLRQLRTFVVVAEELNFTRAAERLFVAQQAVSRSIAGLERELGVTLLNRTTHDVTLTPAGVALLESGRQVIAAAERAFSEAAGVGEGRAGTVRIGVTPAVGALVREEVARVLRAGSADVAVDFREVRPGELAQLLRDQKLDLVVARTVPDVAELDSAALRPTPATLLVPADHRLASRSPVSLAELDGERLLVWSPPGTPYTDLLLSRVAASGAHVEPVQAPVTGGGEPAAIFETRAVALMPSGWPPGDDAVVIEISERVDLPLLVIWLAGGPTSAVRRLRKGMAHSG</sequence>
<evidence type="ECO:0000313" key="6">
    <source>
        <dbReference type="EMBL" id="CAA9222709.1"/>
    </source>
</evidence>
<keyword evidence="2" id="KW-0805">Transcription regulation</keyword>
<feature type="domain" description="HTH lysR-type" evidence="5">
    <location>
        <begin position="2"/>
        <end position="59"/>
    </location>
</feature>
<gene>
    <name evidence="6" type="ORF">AVDCRST_MAG10-758</name>
</gene>
<dbReference type="GO" id="GO:0032993">
    <property type="term" value="C:protein-DNA complex"/>
    <property type="evidence" value="ECO:0007669"/>
    <property type="project" value="TreeGrafter"/>
</dbReference>
<dbReference type="PANTHER" id="PTHR30346:SF0">
    <property type="entry name" value="HCA OPERON TRANSCRIPTIONAL ACTIVATOR HCAR"/>
    <property type="match status" value="1"/>
</dbReference>
<dbReference type="PANTHER" id="PTHR30346">
    <property type="entry name" value="TRANSCRIPTIONAL DUAL REGULATOR HCAR-RELATED"/>
    <property type="match status" value="1"/>
</dbReference>
<dbReference type="InterPro" id="IPR036388">
    <property type="entry name" value="WH-like_DNA-bd_sf"/>
</dbReference>
<protein>
    <recommendedName>
        <fullName evidence="5">HTH lysR-type domain-containing protein</fullName>
    </recommendedName>
</protein>
<accession>A0A6J4HGN7</accession>
<keyword evidence="4" id="KW-0804">Transcription</keyword>
<dbReference type="EMBL" id="CADCTB010000050">
    <property type="protein sequence ID" value="CAA9222709.1"/>
    <property type="molecule type" value="Genomic_DNA"/>
</dbReference>
<dbReference type="InterPro" id="IPR036390">
    <property type="entry name" value="WH_DNA-bd_sf"/>
</dbReference>
<reference evidence="6" key="1">
    <citation type="submission" date="2020-02" db="EMBL/GenBank/DDBJ databases">
        <authorList>
            <person name="Meier V. D."/>
        </authorList>
    </citation>
    <scope>NUCLEOTIDE SEQUENCE</scope>
    <source>
        <strain evidence="6">AVDCRST_MAG10</strain>
    </source>
</reference>
<evidence type="ECO:0000259" key="5">
    <source>
        <dbReference type="PROSITE" id="PS50931"/>
    </source>
</evidence>
<dbReference type="Pfam" id="PF00126">
    <property type="entry name" value="HTH_1"/>
    <property type="match status" value="1"/>
</dbReference>
<dbReference type="Gene3D" id="1.10.10.10">
    <property type="entry name" value="Winged helix-like DNA-binding domain superfamily/Winged helix DNA-binding domain"/>
    <property type="match status" value="1"/>
</dbReference>
<dbReference type="Pfam" id="PF03466">
    <property type="entry name" value="LysR_substrate"/>
    <property type="match status" value="1"/>
</dbReference>
<proteinExistence type="inferred from homology"/>
<dbReference type="Gene3D" id="3.40.190.10">
    <property type="entry name" value="Periplasmic binding protein-like II"/>
    <property type="match status" value="2"/>
</dbReference>
<dbReference type="PROSITE" id="PS50931">
    <property type="entry name" value="HTH_LYSR"/>
    <property type="match status" value="1"/>
</dbReference>
<dbReference type="AlphaFoldDB" id="A0A6J4HGN7"/>
<evidence type="ECO:0000256" key="1">
    <source>
        <dbReference type="ARBA" id="ARBA00009437"/>
    </source>
</evidence>
<name>A0A6J4HGN7_9ACTN</name>
<dbReference type="GO" id="GO:0003700">
    <property type="term" value="F:DNA-binding transcription factor activity"/>
    <property type="evidence" value="ECO:0007669"/>
    <property type="project" value="InterPro"/>
</dbReference>
<dbReference type="InterPro" id="IPR000847">
    <property type="entry name" value="LysR_HTH_N"/>
</dbReference>
<evidence type="ECO:0000256" key="4">
    <source>
        <dbReference type="ARBA" id="ARBA00023163"/>
    </source>
</evidence>
<evidence type="ECO:0000256" key="3">
    <source>
        <dbReference type="ARBA" id="ARBA00023125"/>
    </source>
</evidence>
<dbReference type="SUPFAM" id="SSF46785">
    <property type="entry name" value="Winged helix' DNA-binding domain"/>
    <property type="match status" value="1"/>
</dbReference>
<comment type="similarity">
    <text evidence="1">Belongs to the LysR transcriptional regulatory family.</text>
</comment>
<dbReference type="FunFam" id="1.10.10.10:FF:000001">
    <property type="entry name" value="LysR family transcriptional regulator"/>
    <property type="match status" value="1"/>
</dbReference>
<evidence type="ECO:0000256" key="2">
    <source>
        <dbReference type="ARBA" id="ARBA00023015"/>
    </source>
</evidence>
<organism evidence="6">
    <name type="scientific">uncultured Acidimicrobiales bacterium</name>
    <dbReference type="NCBI Taxonomy" id="310071"/>
    <lineage>
        <taxon>Bacteria</taxon>
        <taxon>Bacillati</taxon>
        <taxon>Actinomycetota</taxon>
        <taxon>Acidimicrobiia</taxon>
        <taxon>Acidimicrobiales</taxon>
        <taxon>environmental samples</taxon>
    </lineage>
</organism>
<dbReference type="SUPFAM" id="SSF53850">
    <property type="entry name" value="Periplasmic binding protein-like II"/>
    <property type="match status" value="1"/>
</dbReference>
<dbReference type="InterPro" id="IPR005119">
    <property type="entry name" value="LysR_subst-bd"/>
</dbReference>
<dbReference type="PRINTS" id="PR00039">
    <property type="entry name" value="HTHLYSR"/>
</dbReference>
<dbReference type="GO" id="GO:0003677">
    <property type="term" value="F:DNA binding"/>
    <property type="evidence" value="ECO:0007669"/>
    <property type="project" value="UniProtKB-KW"/>
</dbReference>
<keyword evidence="3" id="KW-0238">DNA-binding</keyword>